<reference evidence="2 3" key="1">
    <citation type="submission" date="2016-10" db="EMBL/GenBank/DDBJ databases">
        <authorList>
            <person name="de Groot N.N."/>
        </authorList>
    </citation>
    <scope>NUCLEOTIDE SEQUENCE [LARGE SCALE GENOMIC DNA]</scope>
    <source>
        <strain evidence="2 3">Nm1</strain>
    </source>
</reference>
<organism evidence="2 3">
    <name type="scientific">Nitrosomonas halophila</name>
    <dbReference type="NCBI Taxonomy" id="44576"/>
    <lineage>
        <taxon>Bacteria</taxon>
        <taxon>Pseudomonadati</taxon>
        <taxon>Pseudomonadota</taxon>
        <taxon>Betaproteobacteria</taxon>
        <taxon>Nitrosomonadales</taxon>
        <taxon>Nitrosomonadaceae</taxon>
        <taxon>Nitrosomonas</taxon>
    </lineage>
</organism>
<dbReference type="CDD" id="cd01741">
    <property type="entry name" value="GATase1_1"/>
    <property type="match status" value="1"/>
</dbReference>
<dbReference type="SUPFAM" id="SSF52317">
    <property type="entry name" value="Class I glutamine amidotransferase-like"/>
    <property type="match status" value="1"/>
</dbReference>
<dbReference type="InterPro" id="IPR029062">
    <property type="entry name" value="Class_I_gatase-like"/>
</dbReference>
<dbReference type="InterPro" id="IPR017926">
    <property type="entry name" value="GATASE"/>
</dbReference>
<evidence type="ECO:0000313" key="3">
    <source>
        <dbReference type="Proteomes" id="UP000198640"/>
    </source>
</evidence>
<dbReference type="PANTHER" id="PTHR42695">
    <property type="entry name" value="GLUTAMINE AMIDOTRANSFERASE YLR126C-RELATED"/>
    <property type="match status" value="1"/>
</dbReference>
<dbReference type="InterPro" id="IPR044992">
    <property type="entry name" value="ChyE-like"/>
</dbReference>
<dbReference type="GO" id="GO:0016740">
    <property type="term" value="F:transferase activity"/>
    <property type="evidence" value="ECO:0007669"/>
    <property type="project" value="UniProtKB-KW"/>
</dbReference>
<dbReference type="Gene3D" id="3.40.50.880">
    <property type="match status" value="1"/>
</dbReference>
<dbReference type="PROSITE" id="PS51273">
    <property type="entry name" value="GATASE_TYPE_1"/>
    <property type="match status" value="1"/>
</dbReference>
<dbReference type="Proteomes" id="UP000198640">
    <property type="component" value="Unassembled WGS sequence"/>
</dbReference>
<dbReference type="Pfam" id="PF00117">
    <property type="entry name" value="GATase"/>
    <property type="match status" value="1"/>
</dbReference>
<dbReference type="OrthoDB" id="9813383at2"/>
<dbReference type="STRING" id="44576.SAMN05421881_10394"/>
<sequence length="235" mass="26080">MKPVVILRFYPIEGPGYFAIFLDNHHIPWQMICLDQGDQLPVSLERYGGLVLMGGPMSVHDQLPWISPVLMLIRQAVAASIPVLGHCLGGQLLSTALGGDVINNPVKELGWGWVNVADNSVAQTWFDDITAFESFHWHGETFSLPAGTTRLLSSPFCLNQAFSLDIHLGLQCHVEMTEEMVKTWCQLNAAELAQHQDSPAVQGGDEIQNNLPQRLAALQSVADRLYQRWILALKD</sequence>
<keyword evidence="2" id="KW-0808">Transferase</keyword>
<dbReference type="PANTHER" id="PTHR42695:SF5">
    <property type="entry name" value="GLUTAMINE AMIDOTRANSFERASE YLR126C-RELATED"/>
    <property type="match status" value="1"/>
</dbReference>
<gene>
    <name evidence="2" type="ORF">SAMN05421881_10394</name>
</gene>
<dbReference type="AlphaFoldDB" id="A0A1H3KBF7"/>
<dbReference type="GO" id="GO:0005829">
    <property type="term" value="C:cytosol"/>
    <property type="evidence" value="ECO:0007669"/>
    <property type="project" value="TreeGrafter"/>
</dbReference>
<evidence type="ECO:0000259" key="1">
    <source>
        <dbReference type="Pfam" id="PF00117"/>
    </source>
</evidence>
<proteinExistence type="predicted"/>
<protein>
    <submittedName>
        <fullName evidence="2">GMP synthase-Glutamine amidotransferase</fullName>
    </submittedName>
</protein>
<accession>A0A1H3KBF7</accession>
<evidence type="ECO:0000313" key="2">
    <source>
        <dbReference type="EMBL" id="SDY49239.1"/>
    </source>
</evidence>
<keyword evidence="2" id="KW-0315">Glutamine amidotransferase</keyword>
<dbReference type="EMBL" id="FNOY01000039">
    <property type="protein sequence ID" value="SDY49239.1"/>
    <property type="molecule type" value="Genomic_DNA"/>
</dbReference>
<keyword evidence="3" id="KW-1185">Reference proteome</keyword>
<name>A0A1H3KBF7_9PROT</name>
<feature type="domain" description="Glutamine amidotransferase" evidence="1">
    <location>
        <begin position="44"/>
        <end position="177"/>
    </location>
</feature>
<dbReference type="RefSeq" id="WP_090414603.1">
    <property type="nucleotide sequence ID" value="NZ_FNOY01000039.1"/>
</dbReference>